<evidence type="ECO:0000256" key="1">
    <source>
        <dbReference type="SAM" id="MobiDB-lite"/>
    </source>
</evidence>
<protein>
    <recommendedName>
        <fullName evidence="5">Periplasmic heavy metal sensor</fullName>
    </recommendedName>
</protein>
<dbReference type="EMBL" id="CP048685">
    <property type="protein sequence ID" value="QPJ62523.1"/>
    <property type="molecule type" value="Genomic_DNA"/>
</dbReference>
<feature type="compositionally biased region" description="Basic residues" evidence="1">
    <location>
        <begin position="101"/>
        <end position="117"/>
    </location>
</feature>
<organism evidence="3 4">
    <name type="scientific">Candidatus Nitronauta litoralis</name>
    <dbReference type="NCBI Taxonomy" id="2705533"/>
    <lineage>
        <taxon>Bacteria</taxon>
        <taxon>Pseudomonadati</taxon>
        <taxon>Nitrospinota/Tectimicrobiota group</taxon>
        <taxon>Nitrospinota</taxon>
        <taxon>Nitrospinia</taxon>
        <taxon>Nitrospinales</taxon>
        <taxon>Nitrospinaceae</taxon>
        <taxon>Candidatus Nitronauta</taxon>
    </lineage>
</organism>
<feature type="compositionally biased region" description="Basic residues" evidence="1">
    <location>
        <begin position="149"/>
        <end position="159"/>
    </location>
</feature>
<evidence type="ECO:0000313" key="4">
    <source>
        <dbReference type="Proteomes" id="UP000594688"/>
    </source>
</evidence>
<name>A0A7T0G122_9BACT</name>
<reference evidence="3 4" key="1">
    <citation type="submission" date="2020-02" db="EMBL/GenBank/DDBJ databases">
        <title>Genomic and physiological characterization of two novel Nitrospinaceae genera.</title>
        <authorList>
            <person name="Mueller A.J."/>
            <person name="Jung M.-Y."/>
            <person name="Strachan C.R."/>
            <person name="Herbold C.W."/>
            <person name="Kirkegaard R.H."/>
            <person name="Daims H."/>
        </authorList>
    </citation>
    <scope>NUCLEOTIDE SEQUENCE [LARGE SCALE GENOMIC DNA]</scope>
    <source>
        <strain evidence="3">EB</strain>
    </source>
</reference>
<evidence type="ECO:0000313" key="3">
    <source>
        <dbReference type="EMBL" id="QPJ62523.1"/>
    </source>
</evidence>
<proteinExistence type="predicted"/>
<feature type="compositionally biased region" description="Basic and acidic residues" evidence="1">
    <location>
        <begin position="66"/>
        <end position="80"/>
    </location>
</feature>
<evidence type="ECO:0008006" key="5">
    <source>
        <dbReference type="Google" id="ProtNLM"/>
    </source>
</evidence>
<sequence>MFKEKQKALVLALSMLAVSGWVISPLNAIAETSGSYAHPEIPGPDEGNPMDRGFRFVNPPPAEEGSVTKDEPSTKTEGSTKKGYGPGAHPKTDKEGSGSKKYSHGHGKGYGHSKGHGKSYGGHSPHHAKKHHGKKHHGKEGSGKGYERGHKKGYGHSKGHGSYGGHHGKKGGSHSAHRGSAHGGHGYGGHKSNPFRHILKFREKLGLTSEQVKSIMRMRFNWEKQRIKLGADLMIAHMELDRLVHSGTIDEPRMHELAKLIGGLKMQKVQIMVEAKISLLKALTEEQRKKVAGVHSQH</sequence>
<feature type="signal peptide" evidence="2">
    <location>
        <begin position="1"/>
        <end position="30"/>
    </location>
</feature>
<dbReference type="Proteomes" id="UP000594688">
    <property type="component" value="Chromosome"/>
</dbReference>
<gene>
    <name evidence="3" type="ORF">G3M70_11845</name>
</gene>
<feature type="region of interest" description="Disordered" evidence="1">
    <location>
        <begin position="37"/>
        <end position="191"/>
    </location>
</feature>
<dbReference type="Gene3D" id="1.20.120.1490">
    <property type="match status" value="1"/>
</dbReference>
<dbReference type="KEGG" id="nli:G3M70_11845"/>
<feature type="compositionally biased region" description="Basic residues" evidence="1">
    <location>
        <begin position="166"/>
        <end position="180"/>
    </location>
</feature>
<accession>A0A7T0G122</accession>
<feature type="compositionally biased region" description="Basic residues" evidence="1">
    <location>
        <begin position="124"/>
        <end position="138"/>
    </location>
</feature>
<feature type="chain" id="PRO_5032939859" description="Periplasmic heavy metal sensor" evidence="2">
    <location>
        <begin position="31"/>
        <end position="298"/>
    </location>
</feature>
<evidence type="ECO:0000256" key="2">
    <source>
        <dbReference type="SAM" id="SignalP"/>
    </source>
</evidence>
<keyword evidence="2" id="KW-0732">Signal</keyword>
<feature type="compositionally biased region" description="Basic and acidic residues" evidence="1">
    <location>
        <begin position="139"/>
        <end position="148"/>
    </location>
</feature>
<dbReference type="AlphaFoldDB" id="A0A7T0G122"/>